<dbReference type="Pfam" id="PF05193">
    <property type="entry name" value="Peptidase_M16_C"/>
    <property type="match status" value="1"/>
</dbReference>
<evidence type="ECO:0000256" key="4">
    <source>
        <dbReference type="ARBA" id="ARBA00022833"/>
    </source>
</evidence>
<dbReference type="EMBL" id="LGGX01000002">
    <property type="protein sequence ID" value="KUK87816.1"/>
    <property type="molecule type" value="Genomic_DNA"/>
</dbReference>
<proteinExistence type="inferred from homology"/>
<dbReference type="SUPFAM" id="SSF63411">
    <property type="entry name" value="LuxS/MPP-like metallohydrolase"/>
    <property type="match status" value="2"/>
</dbReference>
<evidence type="ECO:0000256" key="2">
    <source>
        <dbReference type="ARBA" id="ARBA00022670"/>
    </source>
</evidence>
<dbReference type="InterPro" id="IPR011765">
    <property type="entry name" value="Pept_M16_N"/>
</dbReference>
<comment type="similarity">
    <text evidence="1">Belongs to the peptidase M16 family.</text>
</comment>
<dbReference type="PANTHER" id="PTHR43690:SF17">
    <property type="entry name" value="PROTEIN YHJJ"/>
    <property type="match status" value="1"/>
</dbReference>
<gene>
    <name evidence="8" type="ORF">XE03_0335</name>
</gene>
<evidence type="ECO:0000313" key="8">
    <source>
        <dbReference type="EMBL" id="KUK87816.1"/>
    </source>
</evidence>
<dbReference type="GO" id="GO:0008237">
    <property type="term" value="F:metallopeptidase activity"/>
    <property type="evidence" value="ECO:0007669"/>
    <property type="project" value="UniProtKB-KW"/>
</dbReference>
<dbReference type="Proteomes" id="UP000053467">
    <property type="component" value="Unassembled WGS sequence"/>
</dbReference>
<keyword evidence="4" id="KW-0862">Zinc</keyword>
<keyword evidence="3" id="KW-0378">Hydrolase</keyword>
<evidence type="ECO:0000259" key="7">
    <source>
        <dbReference type="Pfam" id="PF05193"/>
    </source>
</evidence>
<protein>
    <submittedName>
        <fullName evidence="8">Peptidase M16 domain protein</fullName>
    </submittedName>
</protein>
<evidence type="ECO:0000256" key="3">
    <source>
        <dbReference type="ARBA" id="ARBA00022801"/>
    </source>
</evidence>
<sequence>MKRVFYFLLTILISFSIFSETLYKREFKSFKLENGLEVLMVKTTAQPIVTIEIAAKNGSYTQTPENCGLSHLYEHMFFKGNVKWKSQEEYNKRIRELGIVYNGMTSNESVRYYFTLPSKNIDQGLEFMSFAIIDPLFDSIELEKERNVVLNEFDRDFSVPAYKFYQMADSIMFEKYFYRKNTIGFKNVIANATREQMNEIKNKYYVPNNCALIVVGEIDFDKTEKIVKKYFSRWERGNEVDFNFPPHPLLERNKNFLIVDRVATTKYLLSFRAPDFKGDSKDCYALDLLSDYLSLSSSKLYKDLVESGLVYNYYVWYSGLKDGSEFSLYFDLRGDNIDTVRKIIFEHIKNLNSPDYYDIDLLQHSKEYGQVNTFKRLESSLSFALTLGYWWCIGGVDNFKEYNHKISEISKDDIVSVVNRYISNANYIEGFLTDSLTYKNKLSFLKGE</sequence>
<dbReference type="GO" id="GO:0046872">
    <property type="term" value="F:metal ion binding"/>
    <property type="evidence" value="ECO:0007669"/>
    <property type="project" value="InterPro"/>
</dbReference>
<reference evidence="9" key="1">
    <citation type="journal article" date="2015" name="MBio">
        <title>Genome-Resolved Metagenomic Analysis Reveals Roles for Candidate Phyla and Other Microbial Community Members in Biogeochemical Transformations in Oil Reservoirs.</title>
        <authorList>
            <person name="Hu P."/>
            <person name="Tom L."/>
            <person name="Singh A."/>
            <person name="Thomas B.C."/>
            <person name="Baker B.J."/>
            <person name="Piceno Y.M."/>
            <person name="Andersen G.L."/>
            <person name="Banfield J.F."/>
        </authorList>
    </citation>
    <scope>NUCLEOTIDE SEQUENCE [LARGE SCALE GENOMIC DNA]</scope>
</reference>
<evidence type="ECO:0000256" key="1">
    <source>
        <dbReference type="ARBA" id="ARBA00007261"/>
    </source>
</evidence>
<evidence type="ECO:0000256" key="5">
    <source>
        <dbReference type="ARBA" id="ARBA00023049"/>
    </source>
</evidence>
<dbReference type="AlphaFoldDB" id="A0A101I2H6"/>
<keyword evidence="5" id="KW-0482">Metalloprotease</keyword>
<keyword evidence="2" id="KW-0645">Protease</keyword>
<dbReference type="InterPro" id="IPR050626">
    <property type="entry name" value="Peptidase_M16"/>
</dbReference>
<comment type="caution">
    <text evidence="8">The sequence shown here is derived from an EMBL/GenBank/DDBJ whole genome shotgun (WGS) entry which is preliminary data.</text>
</comment>
<dbReference type="Pfam" id="PF00675">
    <property type="entry name" value="Peptidase_M16"/>
    <property type="match status" value="1"/>
</dbReference>
<evidence type="ECO:0000313" key="9">
    <source>
        <dbReference type="Proteomes" id="UP000053467"/>
    </source>
</evidence>
<dbReference type="InterPro" id="IPR007863">
    <property type="entry name" value="Peptidase_M16_C"/>
</dbReference>
<organism evidence="8 9">
    <name type="scientific">candidate division TA06 bacterium 34_109</name>
    <dbReference type="NCBI Taxonomy" id="1635277"/>
    <lineage>
        <taxon>Bacteria</taxon>
        <taxon>Bacteria division TA06</taxon>
    </lineage>
</organism>
<dbReference type="PANTHER" id="PTHR43690">
    <property type="entry name" value="NARDILYSIN"/>
    <property type="match status" value="1"/>
</dbReference>
<feature type="domain" description="Peptidase M16 N-terminal" evidence="6">
    <location>
        <begin position="38"/>
        <end position="154"/>
    </location>
</feature>
<dbReference type="GO" id="GO:0006508">
    <property type="term" value="P:proteolysis"/>
    <property type="evidence" value="ECO:0007669"/>
    <property type="project" value="UniProtKB-KW"/>
</dbReference>
<evidence type="ECO:0000259" key="6">
    <source>
        <dbReference type="Pfam" id="PF00675"/>
    </source>
</evidence>
<feature type="domain" description="Peptidase M16 C-terminal" evidence="7">
    <location>
        <begin position="192"/>
        <end position="351"/>
    </location>
</feature>
<dbReference type="Gene3D" id="3.30.830.10">
    <property type="entry name" value="Metalloenzyme, LuxS/M16 peptidase-like"/>
    <property type="match status" value="2"/>
</dbReference>
<accession>A0A101I2H6</accession>
<dbReference type="InterPro" id="IPR011249">
    <property type="entry name" value="Metalloenz_LuxS/M16"/>
</dbReference>
<name>A0A101I2H6_UNCT6</name>